<dbReference type="InterPro" id="IPR003594">
    <property type="entry name" value="HATPase_dom"/>
</dbReference>
<evidence type="ECO:0000256" key="2">
    <source>
        <dbReference type="ARBA" id="ARBA00004651"/>
    </source>
</evidence>
<evidence type="ECO:0000256" key="1">
    <source>
        <dbReference type="ARBA" id="ARBA00000085"/>
    </source>
</evidence>
<feature type="transmembrane region" description="Helical" evidence="14">
    <location>
        <begin position="21"/>
        <end position="52"/>
    </location>
</feature>
<proteinExistence type="predicted"/>
<dbReference type="SMART" id="SM00387">
    <property type="entry name" value="HATPase_c"/>
    <property type="match status" value="1"/>
</dbReference>
<feature type="domain" description="HAMP" evidence="16">
    <location>
        <begin position="85"/>
        <end position="145"/>
    </location>
</feature>
<dbReference type="SUPFAM" id="SSF55874">
    <property type="entry name" value="ATPase domain of HSP90 chaperone/DNA topoisomerase II/histidine kinase"/>
    <property type="match status" value="1"/>
</dbReference>
<dbReference type="OrthoDB" id="9813151at2"/>
<dbReference type="InterPro" id="IPR003660">
    <property type="entry name" value="HAMP_dom"/>
</dbReference>
<evidence type="ECO:0000256" key="5">
    <source>
        <dbReference type="ARBA" id="ARBA00022553"/>
    </source>
</evidence>
<dbReference type="InterPro" id="IPR004358">
    <property type="entry name" value="Sig_transdc_His_kin-like_C"/>
</dbReference>
<evidence type="ECO:0000256" key="7">
    <source>
        <dbReference type="ARBA" id="ARBA00022692"/>
    </source>
</evidence>
<keyword evidence="13 14" id="KW-0472">Membrane</keyword>
<dbReference type="FunFam" id="3.30.565.10:FF:000006">
    <property type="entry name" value="Sensor histidine kinase WalK"/>
    <property type="match status" value="1"/>
</dbReference>
<dbReference type="EMBL" id="PDKN01000001">
    <property type="protein sequence ID" value="RXJ60888.1"/>
    <property type="molecule type" value="Genomic_DNA"/>
</dbReference>
<dbReference type="InterPro" id="IPR036890">
    <property type="entry name" value="HATPase_C_sf"/>
</dbReference>
<evidence type="ECO:0000259" key="15">
    <source>
        <dbReference type="PROSITE" id="PS50109"/>
    </source>
</evidence>
<evidence type="ECO:0000259" key="16">
    <source>
        <dbReference type="PROSITE" id="PS50885"/>
    </source>
</evidence>
<keyword evidence="7 14" id="KW-0812">Transmembrane</keyword>
<evidence type="ECO:0000256" key="9">
    <source>
        <dbReference type="ARBA" id="ARBA00022777"/>
    </source>
</evidence>
<evidence type="ECO:0000256" key="12">
    <source>
        <dbReference type="ARBA" id="ARBA00023012"/>
    </source>
</evidence>
<keyword evidence="18" id="KW-1185">Reference proteome</keyword>
<comment type="caution">
    <text evidence="17">The sequence shown here is derived from an EMBL/GenBank/DDBJ whole genome shotgun (WGS) entry which is preliminary data.</text>
</comment>
<evidence type="ECO:0000256" key="14">
    <source>
        <dbReference type="SAM" id="Phobius"/>
    </source>
</evidence>
<protein>
    <recommendedName>
        <fullName evidence="3">histidine kinase</fullName>
        <ecNumber evidence="3">2.7.13.3</ecNumber>
    </recommendedName>
</protein>
<evidence type="ECO:0000256" key="6">
    <source>
        <dbReference type="ARBA" id="ARBA00022679"/>
    </source>
</evidence>
<keyword evidence="8" id="KW-0547">Nucleotide-binding</keyword>
<dbReference type="PANTHER" id="PTHR45528:SF1">
    <property type="entry name" value="SENSOR HISTIDINE KINASE CPXA"/>
    <property type="match status" value="1"/>
</dbReference>
<dbReference type="EC" id="2.7.13.3" evidence="3"/>
<dbReference type="GO" id="GO:0005524">
    <property type="term" value="F:ATP binding"/>
    <property type="evidence" value="ECO:0007669"/>
    <property type="project" value="UniProtKB-KW"/>
</dbReference>
<dbReference type="InterPro" id="IPR005467">
    <property type="entry name" value="His_kinase_dom"/>
</dbReference>
<reference evidence="17 18" key="1">
    <citation type="submission" date="2017-10" db="EMBL/GenBank/DDBJ databases">
        <title>Genomics of the genus Arcobacter.</title>
        <authorList>
            <person name="Perez-Cataluna A."/>
            <person name="Figueras M.J."/>
        </authorList>
    </citation>
    <scope>NUCLEOTIDE SEQUENCE [LARGE SCALE GENOMIC DNA]</scope>
    <source>
        <strain evidence="17 18">CECT 8987</strain>
    </source>
</reference>
<feature type="domain" description="Histidine kinase" evidence="15">
    <location>
        <begin position="153"/>
        <end position="366"/>
    </location>
</feature>
<feature type="transmembrane region" description="Helical" evidence="14">
    <location>
        <begin position="58"/>
        <end position="82"/>
    </location>
</feature>
<evidence type="ECO:0000256" key="13">
    <source>
        <dbReference type="ARBA" id="ARBA00023136"/>
    </source>
</evidence>
<dbReference type="GO" id="GO:0005886">
    <property type="term" value="C:plasma membrane"/>
    <property type="evidence" value="ECO:0007669"/>
    <property type="project" value="UniProtKB-SubCell"/>
</dbReference>
<dbReference type="Pfam" id="PF00512">
    <property type="entry name" value="HisKA"/>
    <property type="match status" value="1"/>
</dbReference>
<comment type="subcellular location">
    <subcellularLocation>
        <location evidence="2">Cell membrane</location>
        <topology evidence="2">Multi-pass membrane protein</topology>
    </subcellularLocation>
</comment>
<comment type="catalytic activity">
    <reaction evidence="1">
        <text>ATP + protein L-histidine = ADP + protein N-phospho-L-histidine.</text>
        <dbReference type="EC" id="2.7.13.3"/>
    </reaction>
</comment>
<evidence type="ECO:0000256" key="11">
    <source>
        <dbReference type="ARBA" id="ARBA00022989"/>
    </source>
</evidence>
<dbReference type="FunFam" id="1.10.287.130:FF:000001">
    <property type="entry name" value="Two-component sensor histidine kinase"/>
    <property type="match status" value="1"/>
</dbReference>
<dbReference type="InterPro" id="IPR050398">
    <property type="entry name" value="HssS/ArlS-like"/>
</dbReference>
<keyword evidence="11 14" id="KW-1133">Transmembrane helix</keyword>
<dbReference type="AlphaFoldDB" id="A0A4V1LPE2"/>
<dbReference type="Proteomes" id="UP000290657">
    <property type="component" value="Unassembled WGS sequence"/>
</dbReference>
<evidence type="ECO:0000256" key="10">
    <source>
        <dbReference type="ARBA" id="ARBA00022840"/>
    </source>
</evidence>
<dbReference type="Pfam" id="PF00672">
    <property type="entry name" value="HAMP"/>
    <property type="match status" value="1"/>
</dbReference>
<dbReference type="Gene3D" id="1.10.287.130">
    <property type="match status" value="1"/>
</dbReference>
<gene>
    <name evidence="17" type="ORF">CRV04_02420</name>
</gene>
<dbReference type="InterPro" id="IPR036097">
    <property type="entry name" value="HisK_dim/P_sf"/>
</dbReference>
<dbReference type="Gene3D" id="6.10.340.10">
    <property type="match status" value="1"/>
</dbReference>
<dbReference type="PROSITE" id="PS50885">
    <property type="entry name" value="HAMP"/>
    <property type="match status" value="1"/>
</dbReference>
<dbReference type="InterPro" id="IPR003661">
    <property type="entry name" value="HisK_dim/P_dom"/>
</dbReference>
<keyword evidence="4" id="KW-1003">Cell membrane</keyword>
<evidence type="ECO:0000256" key="3">
    <source>
        <dbReference type="ARBA" id="ARBA00012438"/>
    </source>
</evidence>
<evidence type="ECO:0000313" key="18">
    <source>
        <dbReference type="Proteomes" id="UP000290657"/>
    </source>
</evidence>
<dbReference type="SMART" id="SM00388">
    <property type="entry name" value="HisKA"/>
    <property type="match status" value="1"/>
</dbReference>
<dbReference type="GO" id="GO:0000155">
    <property type="term" value="F:phosphorelay sensor kinase activity"/>
    <property type="evidence" value="ECO:0007669"/>
    <property type="project" value="InterPro"/>
</dbReference>
<evidence type="ECO:0000256" key="8">
    <source>
        <dbReference type="ARBA" id="ARBA00022741"/>
    </source>
</evidence>
<accession>A0A4V1LPE2</accession>
<sequence length="371" mass="42453">MKNDEIKFKKETMKKKYIMHLRSFISFISIATLFVSCLIACGIVITGTWLFYHGPITFFSGIIMSLLVCALTMIIGAIALYIGSGHLLKPVEALNLTVNKIAQGDFTARVYRKKREMKNHLYAHELDELSSNVNKMVEELSGMDYMRKDFMSNVSHEIKTPVTAITGFAELLLDAPLEIQKQKEYLELIHQESRRLSLLCEDMLQMSRLDNQQIISKKDMIRVDEQIRRAVIVLSQKWSDRNQKFDLNLCNVVVESDKSLLMHVWMNLIDNAMKYSSVNSTIYIDEYVKEDELIVRIKDEGIGIKSGKIAKIFDKFYQGDESHKKQGSGLGLSIVKRILELLGATIHYESQENIGTTVVVKILIKSEARNK</sequence>
<dbReference type="PANTHER" id="PTHR45528">
    <property type="entry name" value="SENSOR HISTIDINE KINASE CPXA"/>
    <property type="match status" value="1"/>
</dbReference>
<dbReference type="CDD" id="cd00082">
    <property type="entry name" value="HisKA"/>
    <property type="match status" value="1"/>
</dbReference>
<dbReference type="CDD" id="cd06225">
    <property type="entry name" value="HAMP"/>
    <property type="match status" value="1"/>
</dbReference>
<dbReference type="PROSITE" id="PS50109">
    <property type="entry name" value="HIS_KIN"/>
    <property type="match status" value="1"/>
</dbReference>
<keyword evidence="9 17" id="KW-0418">Kinase</keyword>
<dbReference type="CDD" id="cd00075">
    <property type="entry name" value="HATPase"/>
    <property type="match status" value="1"/>
</dbReference>
<keyword evidence="12" id="KW-0902">Two-component regulatory system</keyword>
<keyword evidence="6" id="KW-0808">Transferase</keyword>
<evidence type="ECO:0000256" key="4">
    <source>
        <dbReference type="ARBA" id="ARBA00022475"/>
    </source>
</evidence>
<dbReference type="Pfam" id="PF02518">
    <property type="entry name" value="HATPase_c"/>
    <property type="match status" value="1"/>
</dbReference>
<dbReference type="PRINTS" id="PR00344">
    <property type="entry name" value="BCTRLSENSOR"/>
</dbReference>
<evidence type="ECO:0000313" key="17">
    <source>
        <dbReference type="EMBL" id="RXJ60888.1"/>
    </source>
</evidence>
<name>A0A4V1LPE2_9BACT</name>
<organism evidence="17 18">
    <name type="scientific">Candidatus Marinarcus aquaticus</name>
    <dbReference type="NCBI Taxonomy" id="2044504"/>
    <lineage>
        <taxon>Bacteria</taxon>
        <taxon>Pseudomonadati</taxon>
        <taxon>Campylobacterota</taxon>
        <taxon>Epsilonproteobacteria</taxon>
        <taxon>Campylobacterales</taxon>
        <taxon>Arcobacteraceae</taxon>
        <taxon>Candidatus Marinarcus</taxon>
    </lineage>
</organism>
<keyword evidence="5" id="KW-0597">Phosphoprotein</keyword>
<dbReference type="SUPFAM" id="SSF47384">
    <property type="entry name" value="Homodimeric domain of signal transducing histidine kinase"/>
    <property type="match status" value="1"/>
</dbReference>
<dbReference type="Gene3D" id="3.30.565.10">
    <property type="entry name" value="Histidine kinase-like ATPase, C-terminal domain"/>
    <property type="match status" value="1"/>
</dbReference>
<keyword evidence="10" id="KW-0067">ATP-binding</keyword>